<dbReference type="GO" id="GO:0020037">
    <property type="term" value="F:heme binding"/>
    <property type="evidence" value="ECO:0007669"/>
    <property type="project" value="InterPro"/>
</dbReference>
<evidence type="ECO:0000256" key="2">
    <source>
        <dbReference type="RuleBase" id="RU000461"/>
    </source>
</evidence>
<keyword evidence="4" id="KW-1185">Reference proteome</keyword>
<keyword evidence="2" id="KW-0408">Iron</keyword>
<dbReference type="InterPro" id="IPR036396">
    <property type="entry name" value="Cyt_P450_sf"/>
</dbReference>
<accession>A0A5P9NMZ2</accession>
<keyword evidence="2" id="KW-0560">Oxidoreductase</keyword>
<organism evidence="3 4">
    <name type="scientific">Halioglobus maricola</name>
    <dbReference type="NCBI Taxonomy" id="2601894"/>
    <lineage>
        <taxon>Bacteria</taxon>
        <taxon>Pseudomonadati</taxon>
        <taxon>Pseudomonadota</taxon>
        <taxon>Gammaproteobacteria</taxon>
        <taxon>Cellvibrionales</taxon>
        <taxon>Halieaceae</taxon>
        <taxon>Halioglobus</taxon>
    </lineage>
</organism>
<dbReference type="InterPro" id="IPR001128">
    <property type="entry name" value="Cyt_P450"/>
</dbReference>
<dbReference type="EMBL" id="CP036422">
    <property type="protein sequence ID" value="QFU77191.1"/>
    <property type="molecule type" value="Genomic_DNA"/>
</dbReference>
<dbReference type="OrthoDB" id="7052847at2"/>
<dbReference type="PRINTS" id="PR00359">
    <property type="entry name" value="BP450"/>
</dbReference>
<dbReference type="PANTHER" id="PTHR46696">
    <property type="entry name" value="P450, PUTATIVE (EUROFUNG)-RELATED"/>
    <property type="match status" value="1"/>
</dbReference>
<protein>
    <submittedName>
        <fullName evidence="3">Cytochrome P450</fullName>
    </submittedName>
</protein>
<sequence>MTGKCPFSLEEEFEKFSSYSMTPDEAHDLIERARTECPVPYSRELGGFHVFMNYEDVRNGLLDFQTYASGPSVLRPYSEDMPVFPPSSFDPPEHGPWRKIFTGGVNVRTPGRIEPLVRADTIELIESFVEKGECDLHLDLAELIPMKAIFHVLGLEPELHDTLRKMNVELLAAVGEPEKFMELWVPFAEFGWKAVEKKKADPQDDYLSVLADADIDGRPLTPEEVGACVISLLTAGHGTTTAALTNLFYEVLRRPELKQRLIDNPEDIPLAVDEGLRLHHPFLGLYRMATKDVEVHGKTIKKGESVYMAWEAANRDPAVTENPLDFNIDRSGFQSLAWGLGKHSCVGRMTALMEQRVVMEELLARVPDIELTAPEKVKWDFHGAETQGFLELPARFTARPRRDS</sequence>
<dbReference type="Gene3D" id="1.10.630.10">
    <property type="entry name" value="Cytochrome P450"/>
    <property type="match status" value="1"/>
</dbReference>
<name>A0A5P9NMZ2_9GAMM</name>
<keyword evidence="2" id="KW-0479">Metal-binding</keyword>
<dbReference type="Proteomes" id="UP000326287">
    <property type="component" value="Chromosome"/>
</dbReference>
<dbReference type="SUPFAM" id="SSF48264">
    <property type="entry name" value="Cytochrome P450"/>
    <property type="match status" value="1"/>
</dbReference>
<reference evidence="3 4" key="1">
    <citation type="submission" date="2019-02" db="EMBL/GenBank/DDBJ databases">
        <authorList>
            <person name="Li S.-H."/>
        </authorList>
    </citation>
    <scope>NUCLEOTIDE SEQUENCE [LARGE SCALE GENOMIC DNA]</scope>
    <source>
        <strain evidence="3 4">IMCC14385</strain>
    </source>
</reference>
<comment type="similarity">
    <text evidence="1 2">Belongs to the cytochrome P450 family.</text>
</comment>
<gene>
    <name evidence="3" type="ORF">EY643_16850</name>
</gene>
<dbReference type="GO" id="GO:0005506">
    <property type="term" value="F:iron ion binding"/>
    <property type="evidence" value="ECO:0007669"/>
    <property type="project" value="InterPro"/>
</dbReference>
<dbReference type="Pfam" id="PF00067">
    <property type="entry name" value="p450"/>
    <property type="match status" value="1"/>
</dbReference>
<dbReference type="GO" id="GO:0004497">
    <property type="term" value="F:monooxygenase activity"/>
    <property type="evidence" value="ECO:0007669"/>
    <property type="project" value="UniProtKB-KW"/>
</dbReference>
<keyword evidence="2" id="KW-0503">Monooxygenase</keyword>
<evidence type="ECO:0000313" key="4">
    <source>
        <dbReference type="Proteomes" id="UP000326287"/>
    </source>
</evidence>
<dbReference type="GO" id="GO:0016705">
    <property type="term" value="F:oxidoreductase activity, acting on paired donors, with incorporation or reduction of molecular oxygen"/>
    <property type="evidence" value="ECO:0007669"/>
    <property type="project" value="InterPro"/>
</dbReference>
<keyword evidence="2" id="KW-0349">Heme</keyword>
<dbReference type="RefSeq" id="WP_153240336.1">
    <property type="nucleotide sequence ID" value="NZ_CP036422.1"/>
</dbReference>
<evidence type="ECO:0000313" key="3">
    <source>
        <dbReference type="EMBL" id="QFU77191.1"/>
    </source>
</evidence>
<dbReference type="PROSITE" id="PS00086">
    <property type="entry name" value="CYTOCHROME_P450"/>
    <property type="match status" value="1"/>
</dbReference>
<dbReference type="PANTHER" id="PTHR46696:SF6">
    <property type="entry name" value="P450, PUTATIVE (EUROFUNG)-RELATED"/>
    <property type="match status" value="1"/>
</dbReference>
<dbReference type="InterPro" id="IPR002397">
    <property type="entry name" value="Cyt_P450_B"/>
</dbReference>
<evidence type="ECO:0000256" key="1">
    <source>
        <dbReference type="ARBA" id="ARBA00010617"/>
    </source>
</evidence>
<dbReference type="AlphaFoldDB" id="A0A5P9NMZ2"/>
<dbReference type="KEGG" id="halc:EY643_16850"/>
<dbReference type="InterPro" id="IPR017972">
    <property type="entry name" value="Cyt_P450_CS"/>
</dbReference>
<proteinExistence type="inferred from homology"/>